<accession>A0A9P0MID4</accession>
<evidence type="ECO:0000256" key="1">
    <source>
        <dbReference type="SAM" id="SignalP"/>
    </source>
</evidence>
<feature type="chain" id="PRO_5040325884" evidence="1">
    <location>
        <begin position="18"/>
        <end position="316"/>
    </location>
</feature>
<dbReference type="AlphaFoldDB" id="A0A9P0MID4"/>
<protein>
    <submittedName>
        <fullName evidence="2">Uncharacterized protein</fullName>
    </submittedName>
</protein>
<dbReference type="Proteomes" id="UP001152888">
    <property type="component" value="Unassembled WGS sequence"/>
</dbReference>
<dbReference type="EMBL" id="CAKOFQ010008195">
    <property type="protein sequence ID" value="CAH2012576.1"/>
    <property type="molecule type" value="Genomic_DNA"/>
</dbReference>
<keyword evidence="3" id="KW-1185">Reference proteome</keyword>
<organism evidence="2 3">
    <name type="scientific">Acanthoscelides obtectus</name>
    <name type="common">Bean weevil</name>
    <name type="synonym">Bruchus obtectus</name>
    <dbReference type="NCBI Taxonomy" id="200917"/>
    <lineage>
        <taxon>Eukaryota</taxon>
        <taxon>Metazoa</taxon>
        <taxon>Ecdysozoa</taxon>
        <taxon>Arthropoda</taxon>
        <taxon>Hexapoda</taxon>
        <taxon>Insecta</taxon>
        <taxon>Pterygota</taxon>
        <taxon>Neoptera</taxon>
        <taxon>Endopterygota</taxon>
        <taxon>Coleoptera</taxon>
        <taxon>Polyphaga</taxon>
        <taxon>Cucujiformia</taxon>
        <taxon>Chrysomeloidea</taxon>
        <taxon>Chrysomelidae</taxon>
        <taxon>Bruchinae</taxon>
        <taxon>Bruchini</taxon>
        <taxon>Acanthoscelides</taxon>
    </lineage>
</organism>
<dbReference type="OrthoDB" id="6615450at2759"/>
<keyword evidence="1" id="KW-0732">Signal</keyword>
<evidence type="ECO:0000313" key="2">
    <source>
        <dbReference type="EMBL" id="CAH2012576.1"/>
    </source>
</evidence>
<comment type="caution">
    <text evidence="2">The sequence shown here is derived from an EMBL/GenBank/DDBJ whole genome shotgun (WGS) entry which is preliminary data.</text>
</comment>
<sequence length="316" mass="37080">MWVYLFISLCTLRSASAEFSSNYFCADINPQQTMVVDQLMGMWFVKEIANHLDERHQVLKERSCPIVHITEDKDPALQITPLHKNYNYGYNYGQGYTYGPLNAQQQQELKRREQIERQLEYNRKVIYGDRDRNPYNTDRYNNDRYNTEKYNADRYNTDRYNTDRYNTERLNHHHGKHIMRMRHLRLHWDENGVENTEFRLRYNESKPGLWISSGPETGGATLSPAFSHFAGTIQVLKVVGDHMVLNFCHQLPERQLYTVLLSRQLFLPKNEIQGVHNMLNRKGLSTNFITQVCNGCSLNSAFAVLIALVVFGQVFL</sequence>
<evidence type="ECO:0000313" key="3">
    <source>
        <dbReference type="Proteomes" id="UP001152888"/>
    </source>
</evidence>
<reference evidence="2" key="1">
    <citation type="submission" date="2022-03" db="EMBL/GenBank/DDBJ databases">
        <authorList>
            <person name="Sayadi A."/>
        </authorList>
    </citation>
    <scope>NUCLEOTIDE SEQUENCE</scope>
</reference>
<proteinExistence type="predicted"/>
<gene>
    <name evidence="2" type="ORF">ACAOBT_LOCUS32913</name>
</gene>
<feature type="signal peptide" evidence="1">
    <location>
        <begin position="1"/>
        <end position="17"/>
    </location>
</feature>
<name>A0A9P0MID4_ACAOB</name>